<feature type="compositionally biased region" description="Low complexity" evidence="1">
    <location>
        <begin position="84"/>
        <end position="96"/>
    </location>
</feature>
<accession>A0ABY6Z4J1</accession>
<organism evidence="2 3">
    <name type="scientific">Alicyclobacillus dauci</name>
    <dbReference type="NCBI Taxonomy" id="1475485"/>
    <lineage>
        <taxon>Bacteria</taxon>
        <taxon>Bacillati</taxon>
        <taxon>Bacillota</taxon>
        <taxon>Bacilli</taxon>
        <taxon>Bacillales</taxon>
        <taxon>Alicyclobacillaceae</taxon>
        <taxon>Alicyclobacillus</taxon>
    </lineage>
</organism>
<keyword evidence="3" id="KW-1185">Reference proteome</keyword>
<dbReference type="Proteomes" id="UP001164803">
    <property type="component" value="Chromosome"/>
</dbReference>
<gene>
    <name evidence="2" type="ORF">NZD86_22620</name>
</gene>
<dbReference type="EMBL" id="CP104064">
    <property type="protein sequence ID" value="WAH36920.1"/>
    <property type="molecule type" value="Genomic_DNA"/>
</dbReference>
<evidence type="ECO:0000313" key="2">
    <source>
        <dbReference type="EMBL" id="WAH36920.1"/>
    </source>
</evidence>
<feature type="region of interest" description="Disordered" evidence="1">
    <location>
        <begin position="62"/>
        <end position="148"/>
    </location>
</feature>
<reference evidence="2" key="1">
    <citation type="submission" date="2022-08" db="EMBL/GenBank/DDBJ databases">
        <title>Alicyclobacillus dauci DSM2870, complete genome.</title>
        <authorList>
            <person name="Wang Q."/>
            <person name="Cai R."/>
            <person name="Wang Z."/>
        </authorList>
    </citation>
    <scope>NUCLEOTIDE SEQUENCE</scope>
    <source>
        <strain evidence="2">DSM 28700</strain>
    </source>
</reference>
<sequence>MTERRRKTRKKTLGHGDLFHVYIASDTPPEVCEFLSRLKQRGDFSYEVLQIIEQYVHGLQGAPASQGAPAEHGTPSQAAGTQDAQVQPGAPVAAAGGTDGSTQPADAARHEVGKSASRVTPAPQQQIVAHEKAEVESRATEPAVEPEPVKVEKAVPKIDPIALLRQQRKAWVASSSNGS</sequence>
<proteinExistence type="predicted"/>
<feature type="compositionally biased region" description="Polar residues" evidence="1">
    <location>
        <begin position="74"/>
        <end position="83"/>
    </location>
</feature>
<evidence type="ECO:0000313" key="3">
    <source>
        <dbReference type="Proteomes" id="UP001164803"/>
    </source>
</evidence>
<feature type="compositionally biased region" description="Basic and acidic residues" evidence="1">
    <location>
        <begin position="129"/>
        <end position="139"/>
    </location>
</feature>
<protein>
    <submittedName>
        <fullName evidence="2">Uncharacterized protein</fullName>
    </submittedName>
</protein>
<evidence type="ECO:0000256" key="1">
    <source>
        <dbReference type="SAM" id="MobiDB-lite"/>
    </source>
</evidence>
<dbReference type="RefSeq" id="WP_268044322.1">
    <property type="nucleotide sequence ID" value="NZ_CP104064.1"/>
</dbReference>
<name>A0ABY6Z4J1_9BACL</name>